<dbReference type="Gene3D" id="3.40.50.1000">
    <property type="entry name" value="HAD superfamily/HAD-like"/>
    <property type="match status" value="1"/>
</dbReference>
<evidence type="ECO:0000313" key="3">
    <source>
        <dbReference type="EMBL" id="ORB53290.1"/>
    </source>
</evidence>
<dbReference type="GO" id="GO:0005829">
    <property type="term" value="C:cytosol"/>
    <property type="evidence" value="ECO:0007669"/>
    <property type="project" value="TreeGrafter"/>
</dbReference>
<dbReference type="SFLD" id="SFLDG01140">
    <property type="entry name" value="C2.B:_Phosphomannomutase_and_P"/>
    <property type="match status" value="1"/>
</dbReference>
<evidence type="ECO:0000259" key="2">
    <source>
        <dbReference type="Pfam" id="PF05116"/>
    </source>
</evidence>
<dbReference type="InterPro" id="IPR036412">
    <property type="entry name" value="HAD-like_sf"/>
</dbReference>
<dbReference type="SUPFAM" id="SSF56784">
    <property type="entry name" value="HAD-like"/>
    <property type="match status" value="1"/>
</dbReference>
<gene>
    <name evidence="3" type="ORF">BST43_18400</name>
</gene>
<keyword evidence="1 3" id="KW-0378">Hydrolase</keyword>
<dbReference type="Proteomes" id="UP000192434">
    <property type="component" value="Unassembled WGS sequence"/>
</dbReference>
<evidence type="ECO:0000313" key="4">
    <source>
        <dbReference type="Proteomes" id="UP000192434"/>
    </source>
</evidence>
<dbReference type="Gene3D" id="3.30.70.1410">
    <property type="entry name" value="yhjk (haloacid dehalogenase-like hydrolase protein) domain"/>
    <property type="match status" value="1"/>
</dbReference>
<accession>A0A1X0IXD0</accession>
<organism evidence="3 4">
    <name type="scientific">Mycobacteroides saopaulense</name>
    <dbReference type="NCBI Taxonomy" id="1578165"/>
    <lineage>
        <taxon>Bacteria</taxon>
        <taxon>Bacillati</taxon>
        <taxon>Actinomycetota</taxon>
        <taxon>Actinomycetes</taxon>
        <taxon>Mycobacteriales</taxon>
        <taxon>Mycobacteriaceae</taxon>
        <taxon>Mycobacteroides</taxon>
    </lineage>
</organism>
<dbReference type="GO" id="GO:0000287">
    <property type="term" value="F:magnesium ion binding"/>
    <property type="evidence" value="ECO:0007669"/>
    <property type="project" value="TreeGrafter"/>
</dbReference>
<dbReference type="Pfam" id="PF05116">
    <property type="entry name" value="S6PP"/>
    <property type="match status" value="1"/>
</dbReference>
<name>A0A1X0IXD0_9MYCO</name>
<dbReference type="InterPro" id="IPR023214">
    <property type="entry name" value="HAD_sf"/>
</dbReference>
<reference evidence="3 4" key="1">
    <citation type="submission" date="2016-12" db="EMBL/GenBank/DDBJ databases">
        <title>The new phylogeny of genus Mycobacterium.</title>
        <authorList>
            <person name="Tortoli E."/>
            <person name="Trovato A."/>
            <person name="Cirillo D.M."/>
        </authorList>
    </citation>
    <scope>NUCLEOTIDE SEQUENCE [LARGE SCALE GENOMIC DNA]</scope>
    <source>
        <strain evidence="3 4">CCUG 66554</strain>
    </source>
</reference>
<evidence type="ECO:0000256" key="1">
    <source>
        <dbReference type="ARBA" id="ARBA00022801"/>
    </source>
</evidence>
<sequence>MTSFVNTRTETDWLVLCDFDETFFAHDPAIRSQRDLTDLAELVNDLSVSPGLRFGFITGSAPTTVIGRLEELASGLRPAFIGGNLGTDLLVADNDGQLTADPRWHARFPTPQEFSARVDRVLAARPDLDLRPQSTHGAGVYKRNFYLHAVVEDLDEDGRVSSLRRLVAAQSLAININHCNPAAGDPEGFLDVDFLPLGAGKKEIALFLQDCWQIPRTRTLAFGDSGNDLGMLACAGHAWLVSNATAEARRAHSHITARPHAGGVLDTIRHILTKEQ</sequence>
<dbReference type="PANTHER" id="PTHR10000">
    <property type="entry name" value="PHOSPHOSERINE PHOSPHATASE"/>
    <property type="match status" value="1"/>
</dbReference>
<comment type="caution">
    <text evidence="3">The sequence shown here is derived from an EMBL/GenBank/DDBJ whole genome shotgun (WGS) entry which is preliminary data.</text>
</comment>
<dbReference type="EMBL" id="MVII01000025">
    <property type="protein sequence ID" value="ORB53290.1"/>
    <property type="molecule type" value="Genomic_DNA"/>
</dbReference>
<dbReference type="RefSeq" id="WP_083018085.1">
    <property type="nucleotide sequence ID" value="NZ_MVII01000025.1"/>
</dbReference>
<dbReference type="GO" id="GO:0016791">
    <property type="term" value="F:phosphatase activity"/>
    <property type="evidence" value="ECO:0007669"/>
    <property type="project" value="TreeGrafter"/>
</dbReference>
<proteinExistence type="predicted"/>
<dbReference type="InterPro" id="IPR006380">
    <property type="entry name" value="SPP-like_dom"/>
</dbReference>
<dbReference type="SFLD" id="SFLDS00003">
    <property type="entry name" value="Haloacid_Dehalogenase"/>
    <property type="match status" value="1"/>
</dbReference>
<dbReference type="PANTHER" id="PTHR10000:SF57">
    <property type="entry name" value="KANOSAMINE-6-PHOSPHATE PHOSPHATASE"/>
    <property type="match status" value="1"/>
</dbReference>
<protein>
    <submittedName>
        <fullName evidence="3">Hydrolase</fullName>
    </submittedName>
</protein>
<dbReference type="OrthoDB" id="3180855at2"/>
<dbReference type="SFLD" id="SFLDG01141">
    <property type="entry name" value="C2.B.1:_Sucrose_Phosphatase_Li"/>
    <property type="match status" value="1"/>
</dbReference>
<dbReference type="AlphaFoldDB" id="A0A1X0IXD0"/>
<feature type="domain" description="Sucrose phosphatase-like" evidence="2">
    <location>
        <begin position="14"/>
        <end position="270"/>
    </location>
</feature>
<dbReference type="STRING" id="1578165.BKG68_19800"/>